<dbReference type="InterPro" id="IPR018062">
    <property type="entry name" value="HTH_AraC-typ_CS"/>
</dbReference>
<feature type="domain" description="HTH araC/xylS-type" evidence="5">
    <location>
        <begin position="162"/>
        <end position="259"/>
    </location>
</feature>
<dbReference type="SUPFAM" id="SSF46689">
    <property type="entry name" value="Homeodomain-like"/>
    <property type="match status" value="2"/>
</dbReference>
<accession>A0A2U2MYG0</accession>
<proteinExistence type="predicted"/>
<dbReference type="SMART" id="SM00342">
    <property type="entry name" value="HTH_ARAC"/>
    <property type="match status" value="1"/>
</dbReference>
<dbReference type="GO" id="GO:0043565">
    <property type="term" value="F:sequence-specific DNA binding"/>
    <property type="evidence" value="ECO:0007669"/>
    <property type="project" value="InterPro"/>
</dbReference>
<feature type="region of interest" description="Disordered" evidence="4">
    <location>
        <begin position="1"/>
        <end position="23"/>
    </location>
</feature>
<evidence type="ECO:0000256" key="4">
    <source>
        <dbReference type="SAM" id="MobiDB-lite"/>
    </source>
</evidence>
<dbReference type="PRINTS" id="PR00032">
    <property type="entry name" value="HTHARAC"/>
</dbReference>
<evidence type="ECO:0000256" key="3">
    <source>
        <dbReference type="ARBA" id="ARBA00023163"/>
    </source>
</evidence>
<organism evidence="6 7">
    <name type="scientific">Sediminicurvatus halobius</name>
    <dbReference type="NCBI Taxonomy" id="2182432"/>
    <lineage>
        <taxon>Bacteria</taxon>
        <taxon>Pseudomonadati</taxon>
        <taxon>Pseudomonadota</taxon>
        <taxon>Gammaproteobacteria</taxon>
        <taxon>Chromatiales</taxon>
        <taxon>Ectothiorhodospiraceae</taxon>
        <taxon>Sediminicurvatus</taxon>
    </lineage>
</organism>
<dbReference type="InterPro" id="IPR009057">
    <property type="entry name" value="Homeodomain-like_sf"/>
</dbReference>
<dbReference type="AlphaFoldDB" id="A0A2U2MYG0"/>
<evidence type="ECO:0000313" key="7">
    <source>
        <dbReference type="Proteomes" id="UP000245474"/>
    </source>
</evidence>
<evidence type="ECO:0000313" key="6">
    <source>
        <dbReference type="EMBL" id="PWG61837.1"/>
    </source>
</evidence>
<keyword evidence="3" id="KW-0804">Transcription</keyword>
<protein>
    <recommendedName>
        <fullName evidence="5">HTH araC/xylS-type domain-containing protein</fullName>
    </recommendedName>
</protein>
<dbReference type="PANTHER" id="PTHR11019">
    <property type="entry name" value="HTH-TYPE TRANSCRIPTIONAL REGULATOR NIMR"/>
    <property type="match status" value="1"/>
</dbReference>
<sequence length="313" mass="33980">MTTPDSTLPSRLRTGRNGSAPNGSIRALAAGVTVAVAPQPSPRVVAPWANAFDVLTTQGLASATPWTAITVPAETRFELRADTDTLLAMVPLDVGADREPAYPTATPLTRLARELLFRLACAPEEAARSGHARRMARVLNDELHVRGPAERPFVPPADRRARRAWQLLTSRPYRELSLEAIAAEVGASPRTLNRVFTREFGMSVATARQHLRMRSAKACMETGDSVQATARRLGYRDTGSFIDAFRRAFGLTPGSYREIFREGQLQASLAPVVETKNGGVSPLPESVRAAARPLRRARQQDEAPGSPEVRDPG</sequence>
<gene>
    <name evidence="6" type="ORF">DEM34_14615</name>
</gene>
<comment type="caution">
    <text evidence="6">The sequence shown here is derived from an EMBL/GenBank/DDBJ whole genome shotgun (WGS) entry which is preliminary data.</text>
</comment>
<keyword evidence="1" id="KW-0805">Transcription regulation</keyword>
<dbReference type="InterPro" id="IPR018060">
    <property type="entry name" value="HTH_AraC"/>
</dbReference>
<keyword evidence="7" id="KW-1185">Reference proteome</keyword>
<dbReference type="PROSITE" id="PS00041">
    <property type="entry name" value="HTH_ARAC_FAMILY_1"/>
    <property type="match status" value="1"/>
</dbReference>
<dbReference type="Proteomes" id="UP000245474">
    <property type="component" value="Unassembled WGS sequence"/>
</dbReference>
<dbReference type="GO" id="GO:0003700">
    <property type="term" value="F:DNA-binding transcription factor activity"/>
    <property type="evidence" value="ECO:0007669"/>
    <property type="project" value="InterPro"/>
</dbReference>
<dbReference type="PANTHER" id="PTHR11019:SF199">
    <property type="entry name" value="HTH-TYPE TRANSCRIPTIONAL REGULATOR NIMR"/>
    <property type="match status" value="1"/>
</dbReference>
<dbReference type="InterPro" id="IPR020449">
    <property type="entry name" value="Tscrpt_reg_AraC-type_HTH"/>
</dbReference>
<reference evidence="6 7" key="1">
    <citation type="submission" date="2018-05" db="EMBL/GenBank/DDBJ databases">
        <title>Spiribacter halobius sp. nov., a moderately halophilic bacterium isolated from marine solar saltern.</title>
        <authorList>
            <person name="Zheng W.-S."/>
            <person name="Lu D.-C."/>
            <person name="Du Z.-J."/>
        </authorList>
    </citation>
    <scope>NUCLEOTIDE SEQUENCE [LARGE SCALE GENOMIC DNA]</scope>
    <source>
        <strain evidence="6 7">E85</strain>
    </source>
</reference>
<name>A0A2U2MYG0_9GAMM</name>
<evidence type="ECO:0000259" key="5">
    <source>
        <dbReference type="PROSITE" id="PS01124"/>
    </source>
</evidence>
<keyword evidence="2" id="KW-0238">DNA-binding</keyword>
<dbReference type="EMBL" id="QFFI01000026">
    <property type="protein sequence ID" value="PWG61837.1"/>
    <property type="molecule type" value="Genomic_DNA"/>
</dbReference>
<dbReference type="PROSITE" id="PS01124">
    <property type="entry name" value="HTH_ARAC_FAMILY_2"/>
    <property type="match status" value="1"/>
</dbReference>
<evidence type="ECO:0000256" key="2">
    <source>
        <dbReference type="ARBA" id="ARBA00023125"/>
    </source>
</evidence>
<evidence type="ECO:0000256" key="1">
    <source>
        <dbReference type="ARBA" id="ARBA00023015"/>
    </source>
</evidence>
<feature type="region of interest" description="Disordered" evidence="4">
    <location>
        <begin position="275"/>
        <end position="313"/>
    </location>
</feature>
<dbReference type="Pfam" id="PF12833">
    <property type="entry name" value="HTH_18"/>
    <property type="match status" value="1"/>
</dbReference>
<dbReference type="Gene3D" id="1.10.10.60">
    <property type="entry name" value="Homeodomain-like"/>
    <property type="match status" value="1"/>
</dbReference>